<feature type="compositionally biased region" description="Basic and acidic residues" evidence="1">
    <location>
        <begin position="76"/>
        <end position="88"/>
    </location>
</feature>
<organism evidence="2">
    <name type="scientific">Anopheles sinensis</name>
    <name type="common">Mosquito</name>
    <dbReference type="NCBI Taxonomy" id="74873"/>
    <lineage>
        <taxon>Eukaryota</taxon>
        <taxon>Metazoa</taxon>
        <taxon>Ecdysozoa</taxon>
        <taxon>Arthropoda</taxon>
        <taxon>Hexapoda</taxon>
        <taxon>Insecta</taxon>
        <taxon>Pterygota</taxon>
        <taxon>Neoptera</taxon>
        <taxon>Endopterygota</taxon>
        <taxon>Diptera</taxon>
        <taxon>Nematocera</taxon>
        <taxon>Culicoidea</taxon>
        <taxon>Culicidae</taxon>
        <taxon>Anophelinae</taxon>
        <taxon>Anopheles</taxon>
    </lineage>
</organism>
<dbReference type="AlphaFoldDB" id="A0A084WLB5"/>
<evidence type="ECO:0000256" key="1">
    <source>
        <dbReference type="SAM" id="MobiDB-lite"/>
    </source>
</evidence>
<evidence type="ECO:0000313" key="4">
    <source>
        <dbReference type="Proteomes" id="UP000030765"/>
    </source>
</evidence>
<protein>
    <submittedName>
        <fullName evidence="2 3">Uncharacterized protein</fullName>
    </submittedName>
</protein>
<evidence type="ECO:0000313" key="2">
    <source>
        <dbReference type="EMBL" id="KFB51009.1"/>
    </source>
</evidence>
<dbReference type="Proteomes" id="UP000030765">
    <property type="component" value="Unassembled WGS sequence"/>
</dbReference>
<reference evidence="3" key="2">
    <citation type="submission" date="2020-05" db="UniProtKB">
        <authorList>
            <consortium name="EnsemblMetazoa"/>
        </authorList>
    </citation>
    <scope>IDENTIFICATION</scope>
</reference>
<dbReference type="EnsemblMetazoa" id="ASIC019056-RA">
    <property type="protein sequence ID" value="ASIC019056-PA"/>
    <property type="gene ID" value="ASIC019056"/>
</dbReference>
<dbReference type="EMBL" id="KE525350">
    <property type="protein sequence ID" value="KFB51009.1"/>
    <property type="molecule type" value="Genomic_DNA"/>
</dbReference>
<reference evidence="2 4" key="1">
    <citation type="journal article" date="2014" name="BMC Genomics">
        <title>Genome sequence of Anopheles sinensis provides insight into genetics basis of mosquito competence for malaria parasites.</title>
        <authorList>
            <person name="Zhou D."/>
            <person name="Zhang D."/>
            <person name="Ding G."/>
            <person name="Shi L."/>
            <person name="Hou Q."/>
            <person name="Ye Y."/>
            <person name="Xu Y."/>
            <person name="Zhou H."/>
            <person name="Xiong C."/>
            <person name="Li S."/>
            <person name="Yu J."/>
            <person name="Hong S."/>
            <person name="Yu X."/>
            <person name="Zou P."/>
            <person name="Chen C."/>
            <person name="Chang X."/>
            <person name="Wang W."/>
            <person name="Lv Y."/>
            <person name="Sun Y."/>
            <person name="Ma L."/>
            <person name="Shen B."/>
            <person name="Zhu C."/>
        </authorList>
    </citation>
    <scope>NUCLEOTIDE SEQUENCE [LARGE SCALE GENOMIC DNA]</scope>
</reference>
<accession>A0A084WLB5</accession>
<evidence type="ECO:0000313" key="3">
    <source>
        <dbReference type="EnsemblMetazoa" id="ASIC019056-PA"/>
    </source>
</evidence>
<proteinExistence type="predicted"/>
<gene>
    <name evidence="2" type="ORF">ZHAS_00019056</name>
</gene>
<dbReference type="VEuPathDB" id="VectorBase:ASIC019056"/>
<sequence length="140" mass="15515">MSGREKSIPTVRGKVAATIIIVIWGAVRNGTDLGSGPMPIDVSPNARRKWWPRAAPLALIDRSCQWQAPVDAGHIDQHQKHPQEEQQKRHGFGSMDKPATGWTRCNRNGQRGEGMPSTAGGNRREIIDLFRSGLRETVLE</sequence>
<feature type="region of interest" description="Disordered" evidence="1">
    <location>
        <begin position="76"/>
        <end position="124"/>
    </location>
</feature>
<keyword evidence="4" id="KW-1185">Reference proteome</keyword>
<dbReference type="EMBL" id="ATLV01024212">
    <property type="status" value="NOT_ANNOTATED_CDS"/>
    <property type="molecule type" value="Genomic_DNA"/>
</dbReference>
<name>A0A084WLB5_ANOSI</name>